<keyword evidence="10" id="KW-1185">Reference proteome</keyword>
<feature type="transmembrane region" description="Helical" evidence="8">
    <location>
        <begin position="39"/>
        <end position="61"/>
    </location>
</feature>
<dbReference type="OrthoDB" id="2957438at2"/>
<evidence type="ECO:0000256" key="3">
    <source>
        <dbReference type="ARBA" id="ARBA00022448"/>
    </source>
</evidence>
<evidence type="ECO:0000256" key="5">
    <source>
        <dbReference type="ARBA" id="ARBA00022692"/>
    </source>
</evidence>
<evidence type="ECO:0000256" key="6">
    <source>
        <dbReference type="ARBA" id="ARBA00022989"/>
    </source>
</evidence>
<dbReference type="GO" id="GO:0009847">
    <property type="term" value="P:spore germination"/>
    <property type="evidence" value="ECO:0007669"/>
    <property type="project" value="InterPro"/>
</dbReference>
<comment type="subcellular location">
    <subcellularLocation>
        <location evidence="1">Membrane</location>
        <topology evidence="1">Multi-pass membrane protein</topology>
    </subcellularLocation>
</comment>
<dbReference type="RefSeq" id="WP_148450901.1">
    <property type="nucleotide sequence ID" value="NZ_VSDO01000001.1"/>
</dbReference>
<feature type="transmembrane region" description="Helical" evidence="8">
    <location>
        <begin position="267"/>
        <end position="286"/>
    </location>
</feature>
<organism evidence="9 10">
    <name type="scientific">Paenibacillus faecis</name>
    <dbReference type="NCBI Taxonomy" id="862114"/>
    <lineage>
        <taxon>Bacteria</taxon>
        <taxon>Bacillati</taxon>
        <taxon>Bacillota</taxon>
        <taxon>Bacilli</taxon>
        <taxon>Bacillales</taxon>
        <taxon>Paenibacillaceae</taxon>
        <taxon>Paenibacillus</taxon>
    </lineage>
</organism>
<comment type="similarity">
    <text evidence="2">Belongs to the amino acid-polyamine-organocation (APC) superfamily. Spore germination protein (SGP) (TC 2.A.3.9) family.</text>
</comment>
<feature type="transmembrane region" description="Helical" evidence="8">
    <location>
        <begin position="185"/>
        <end position="205"/>
    </location>
</feature>
<keyword evidence="6 8" id="KW-1133">Transmembrane helix</keyword>
<dbReference type="AlphaFoldDB" id="A0A5D0CZA7"/>
<sequence length="360" mass="40767">MSKEKLHRFQIAMLLFNTQCGVAIFILPRLTAIHLGTNGWLGVALAYLVVSLNIMLITLVYRMGRGASIFRILGDGLPRFLLVPLYLVLAMVLPMIGCIVIKEYVVIYQILMFPQTSEMVLKLFVDLVVFLMVTKGIYNMSKANLFFVAILLTMVPASLTLISNFDFVRLTPFIFKEGKDVVQGIFRMYAAFLGYELFIFLFPYAENNKKWLKYLHLGNALTGSVYLLVTVLCYGFFNYNELTDLAFPLLDMFGYLKFPFIERVQNFLYSAFLLSIVTTASMYYWSGQIVVAEIFPRLPGKGVVFILMAGSILVAMIPKTLPEVEKWFGVLLYFESGVAFGLPLLALLSLLIQKGRKSHA</sequence>
<dbReference type="PANTHER" id="PTHR34975">
    <property type="entry name" value="SPORE GERMINATION PROTEIN A2"/>
    <property type="match status" value="1"/>
</dbReference>
<keyword evidence="4" id="KW-0309">Germination</keyword>
<dbReference type="Proteomes" id="UP000325218">
    <property type="component" value="Unassembled WGS sequence"/>
</dbReference>
<evidence type="ECO:0000313" key="9">
    <source>
        <dbReference type="EMBL" id="TYA15311.1"/>
    </source>
</evidence>
<feature type="transmembrane region" description="Helical" evidence="8">
    <location>
        <begin position="12"/>
        <end position="33"/>
    </location>
</feature>
<feature type="transmembrane region" description="Helical" evidence="8">
    <location>
        <begin position="81"/>
        <end position="107"/>
    </location>
</feature>
<feature type="transmembrane region" description="Helical" evidence="8">
    <location>
        <begin position="217"/>
        <end position="237"/>
    </location>
</feature>
<dbReference type="PANTHER" id="PTHR34975:SF2">
    <property type="entry name" value="SPORE GERMINATION PROTEIN A2"/>
    <property type="match status" value="1"/>
</dbReference>
<comment type="caution">
    <text evidence="9">The sequence shown here is derived from an EMBL/GenBank/DDBJ whole genome shotgun (WGS) entry which is preliminary data.</text>
</comment>
<proteinExistence type="inferred from homology"/>
<feature type="transmembrane region" description="Helical" evidence="8">
    <location>
        <begin position="298"/>
        <end position="318"/>
    </location>
</feature>
<name>A0A5D0CZA7_9BACL</name>
<evidence type="ECO:0000256" key="8">
    <source>
        <dbReference type="SAM" id="Phobius"/>
    </source>
</evidence>
<evidence type="ECO:0000256" key="4">
    <source>
        <dbReference type="ARBA" id="ARBA00022544"/>
    </source>
</evidence>
<gene>
    <name evidence="9" type="ORF">FRY98_06690</name>
</gene>
<evidence type="ECO:0000256" key="2">
    <source>
        <dbReference type="ARBA" id="ARBA00007998"/>
    </source>
</evidence>
<accession>A0A5D0CZA7</accession>
<protein>
    <submittedName>
        <fullName evidence="9">GerAB/ArcD/ProY family transporter</fullName>
    </submittedName>
</protein>
<evidence type="ECO:0000256" key="1">
    <source>
        <dbReference type="ARBA" id="ARBA00004141"/>
    </source>
</evidence>
<reference evidence="9 10" key="1">
    <citation type="submission" date="2019-08" db="EMBL/GenBank/DDBJ databases">
        <title>Genome sequencing of Paenibacillus faecis DSM 23593(T).</title>
        <authorList>
            <person name="Kook J.-K."/>
            <person name="Park S.-N."/>
            <person name="Lim Y.K."/>
        </authorList>
    </citation>
    <scope>NUCLEOTIDE SEQUENCE [LARGE SCALE GENOMIC DNA]</scope>
    <source>
        <strain evidence="9 10">DSM 23593</strain>
    </source>
</reference>
<dbReference type="GO" id="GO:0016020">
    <property type="term" value="C:membrane"/>
    <property type="evidence" value="ECO:0007669"/>
    <property type="project" value="UniProtKB-SubCell"/>
</dbReference>
<feature type="transmembrane region" description="Helical" evidence="8">
    <location>
        <begin position="330"/>
        <end position="352"/>
    </location>
</feature>
<dbReference type="InterPro" id="IPR004761">
    <property type="entry name" value="Spore_GerAB"/>
</dbReference>
<evidence type="ECO:0000256" key="7">
    <source>
        <dbReference type="ARBA" id="ARBA00023136"/>
    </source>
</evidence>
<evidence type="ECO:0000313" key="10">
    <source>
        <dbReference type="Proteomes" id="UP000325218"/>
    </source>
</evidence>
<feature type="transmembrane region" description="Helical" evidence="8">
    <location>
        <begin position="145"/>
        <end position="165"/>
    </location>
</feature>
<feature type="transmembrane region" description="Helical" evidence="8">
    <location>
        <begin position="119"/>
        <end position="138"/>
    </location>
</feature>
<dbReference type="Pfam" id="PF03845">
    <property type="entry name" value="Spore_permease"/>
    <property type="match status" value="1"/>
</dbReference>
<keyword evidence="3" id="KW-0813">Transport</keyword>
<dbReference type="EMBL" id="VSDO01000001">
    <property type="protein sequence ID" value="TYA15311.1"/>
    <property type="molecule type" value="Genomic_DNA"/>
</dbReference>
<keyword evidence="7 8" id="KW-0472">Membrane</keyword>
<keyword evidence="5 8" id="KW-0812">Transmembrane</keyword>